<evidence type="ECO:0000313" key="1">
    <source>
        <dbReference type="EMBL" id="MBB4906398.1"/>
    </source>
</evidence>
<comment type="caution">
    <text evidence="1">The sequence shown here is derived from an EMBL/GenBank/DDBJ whole genome shotgun (WGS) entry which is preliminary data.</text>
</comment>
<evidence type="ECO:0008006" key="3">
    <source>
        <dbReference type="Google" id="ProtNLM"/>
    </source>
</evidence>
<evidence type="ECO:0000313" key="2">
    <source>
        <dbReference type="Proteomes" id="UP000520767"/>
    </source>
</evidence>
<dbReference type="EMBL" id="JACHJQ010000003">
    <property type="protein sequence ID" value="MBB4906398.1"/>
    <property type="molecule type" value="Genomic_DNA"/>
</dbReference>
<gene>
    <name evidence="1" type="ORF">FHR82_002618</name>
</gene>
<dbReference type="Proteomes" id="UP000520767">
    <property type="component" value="Unassembled WGS sequence"/>
</dbReference>
<dbReference type="AlphaFoldDB" id="A0A7W7Q3U9"/>
<protein>
    <recommendedName>
        <fullName evidence="3">Excreted virulence factor EspC (Type VII ESX diderm)</fullName>
    </recommendedName>
</protein>
<dbReference type="RefSeq" id="WP_184810615.1">
    <property type="nucleotide sequence ID" value="NZ_JACHJQ010000003.1"/>
</dbReference>
<keyword evidence="2" id="KW-1185">Reference proteome</keyword>
<name>A0A7W7Q3U9_9PSEU</name>
<organism evidence="1 2">
    <name type="scientific">Actinophytocola algeriensis</name>
    <dbReference type="NCBI Taxonomy" id="1768010"/>
    <lineage>
        <taxon>Bacteria</taxon>
        <taxon>Bacillati</taxon>
        <taxon>Actinomycetota</taxon>
        <taxon>Actinomycetes</taxon>
        <taxon>Pseudonocardiales</taxon>
        <taxon>Pseudonocardiaceae</taxon>
    </lineage>
</organism>
<reference evidence="1 2" key="1">
    <citation type="submission" date="2020-08" db="EMBL/GenBank/DDBJ databases">
        <title>Genomic Encyclopedia of Type Strains, Phase III (KMG-III): the genomes of soil and plant-associated and newly described type strains.</title>
        <authorList>
            <person name="Whitman W."/>
        </authorList>
    </citation>
    <scope>NUCLEOTIDE SEQUENCE [LARGE SCALE GENOMIC DNA]</scope>
    <source>
        <strain evidence="1 2">CECT 8960</strain>
    </source>
</reference>
<proteinExistence type="predicted"/>
<sequence>MAPTPEQYDLALTALRDDATQWTGCADDLAAAKSTADGLDLEALHFSYIADKCGITQLYADFQSKFVRLLGEGETTCRGVADSLTASAQTYQQEEEAGVHRLNNVW</sequence>
<accession>A0A7W7Q3U9</accession>